<evidence type="ECO:0008006" key="15">
    <source>
        <dbReference type="Google" id="ProtNLM"/>
    </source>
</evidence>
<feature type="domain" description="TonB-dependent receptor-like beta-barrel" evidence="11">
    <location>
        <begin position="630"/>
        <end position="1026"/>
    </location>
</feature>
<evidence type="ECO:0000256" key="5">
    <source>
        <dbReference type="ARBA" id="ARBA00023077"/>
    </source>
</evidence>
<dbReference type="InterPro" id="IPR039426">
    <property type="entry name" value="TonB-dep_rcpt-like"/>
</dbReference>
<dbReference type="PANTHER" id="PTHR47234">
    <property type="match status" value="1"/>
</dbReference>
<evidence type="ECO:0000256" key="2">
    <source>
        <dbReference type="ARBA" id="ARBA00022448"/>
    </source>
</evidence>
<dbReference type="PROSITE" id="PS52016">
    <property type="entry name" value="TONB_DEPENDENT_REC_3"/>
    <property type="match status" value="1"/>
</dbReference>
<evidence type="ECO:0000256" key="4">
    <source>
        <dbReference type="ARBA" id="ARBA00022692"/>
    </source>
</evidence>
<evidence type="ECO:0000313" key="13">
    <source>
        <dbReference type="EMBL" id="KAF1695377.1"/>
    </source>
</evidence>
<keyword evidence="4 8" id="KW-0812">Transmembrane</keyword>
<evidence type="ECO:0000256" key="6">
    <source>
        <dbReference type="ARBA" id="ARBA00023136"/>
    </source>
</evidence>
<dbReference type="Pfam" id="PF00593">
    <property type="entry name" value="TonB_dep_Rec_b-barrel"/>
    <property type="match status" value="1"/>
</dbReference>
<dbReference type="InterPro" id="IPR036942">
    <property type="entry name" value="Beta-barrel_TonB_sf"/>
</dbReference>
<dbReference type="Proteomes" id="UP000788419">
    <property type="component" value="Unassembled WGS sequence"/>
</dbReference>
<keyword evidence="2 8" id="KW-0813">Transport</keyword>
<keyword evidence="3 8" id="KW-1134">Transmembrane beta strand</keyword>
<dbReference type="InterPro" id="IPR000531">
    <property type="entry name" value="Beta-barrel_TonB"/>
</dbReference>
<evidence type="ECO:0000256" key="7">
    <source>
        <dbReference type="ARBA" id="ARBA00023237"/>
    </source>
</evidence>
<keyword evidence="6 8" id="KW-0472">Membrane</keyword>
<dbReference type="Gene3D" id="2.170.130.10">
    <property type="entry name" value="TonB-dependent receptor, plug domain"/>
    <property type="match status" value="1"/>
</dbReference>
<proteinExistence type="inferred from homology"/>
<protein>
    <recommendedName>
        <fullName evidence="15">TonB-dependent receptor</fullName>
    </recommendedName>
</protein>
<evidence type="ECO:0000259" key="12">
    <source>
        <dbReference type="Pfam" id="PF07715"/>
    </source>
</evidence>
<feature type="compositionally biased region" description="Basic and acidic residues" evidence="10">
    <location>
        <begin position="58"/>
        <end position="67"/>
    </location>
</feature>
<feature type="region of interest" description="Disordered" evidence="10">
    <location>
        <begin position="32"/>
        <end position="74"/>
    </location>
</feature>
<gene>
    <name evidence="13" type="ORF">CSC65_06300</name>
</gene>
<dbReference type="InterPro" id="IPR037066">
    <property type="entry name" value="Plug_dom_sf"/>
</dbReference>
<comment type="caution">
    <text evidence="13">The sequence shown here is derived from an EMBL/GenBank/DDBJ whole genome shotgun (WGS) entry which is preliminary data.</text>
</comment>
<comment type="subcellular location">
    <subcellularLocation>
        <location evidence="1 8">Cell outer membrane</location>
        <topology evidence="1 8">Multi-pass membrane protein</topology>
    </subcellularLocation>
</comment>
<dbReference type="PANTHER" id="PTHR47234:SF2">
    <property type="entry name" value="TONB-DEPENDENT RECEPTOR"/>
    <property type="match status" value="1"/>
</dbReference>
<keyword evidence="7 8" id="KW-0998">Cell outer membrane</keyword>
<organism evidence="13 14">
    <name type="scientific">Pseudoxanthomonas daejeonensis</name>
    <dbReference type="NCBI Taxonomy" id="266062"/>
    <lineage>
        <taxon>Bacteria</taxon>
        <taxon>Pseudomonadati</taxon>
        <taxon>Pseudomonadota</taxon>
        <taxon>Gammaproteobacteria</taxon>
        <taxon>Lysobacterales</taxon>
        <taxon>Lysobacteraceae</taxon>
        <taxon>Pseudoxanthomonas</taxon>
    </lineage>
</organism>
<dbReference type="Gene3D" id="2.40.170.20">
    <property type="entry name" value="TonB-dependent receptor, beta-barrel domain"/>
    <property type="match status" value="1"/>
</dbReference>
<sequence length="1061" mass="114731">MDRPAVDVDALVRVAARAGGVVQRADAAVWHAHRQSASDPRAGRDRSARHLATGRRSPGGDRRDHPRSVGRCGTVLPAGAARMRRRTQVAGPRPLAGYGLAPSAGGGGGACAVIRQAFAARTRSAQLRPRAPIALACTLALSIGSAVAAPARDGEDAAATTELPRLQVTGSHLRRVELETAQPLLVLQRDELLRTGLSNLGEILQQLPQHVSDLNSDYNNGGNGETRVDLRNLESKRTLVLLNGRRYVNTLDGAVDVGSIPLAIVERVEVLTAGASAIYGSDAIAGVVNVITRDDFEGVDAGVLYASNEQGDGQRRSADLSWGRLGERGSVALNLSFSDQQPILARDRAISAVPMYGFPANDTSAGASANTPQGRIGFGRNGNRMPDGSPGQLTWDPALAGHRRFDGSRDGYNYAEQTYLRTPYTHTALFAQGRYDLAADLSVHANVLLHRRRSSQQLAPAGLTLAGNDPYAGPDIDAANVYNPFGQAVTFLAFRPLNRDRRFEQEAATHYVSLALAGIWRPGGRVLDWELGVIDARTRVDEDISGGFDLGSVARGVGPSFLDSRGVATCGSAAAPVAGCVPLDFLHGSDGFTDAMYASISADGWIQQERDLRDIAFRIGGALLEWPAGQVAAVAGLEHRRERGRLTPDPLLADHAFDFGNTPYDPIAGETRVDEAFLEFELPLLAGRPWADALSLNLATRHSRYSNFGSTTNSQAGLAWQPVPALLLRANWSQGFRAPSTTELYASSFSTSETTDFLPFDPCANQPSGEVAARCAAAGVPLDDFDPQVGPEVRLGANPDLQPEHSRNRGAGVVWSPARIAGLELSVDWWRIDLEETIYAIPASVLPSICYEEGLDSACAFLRRDAATGELLEIDARLQNFGRYQVEGWDLGLGYRWSSDWGDFGLRWDSVYLVRSDLEVPKGAPPSPLAGNYYFLDPGWRLRSLLSLDWERSRWGGTVRLRYYPALDESCDGPQRAGDPSVCDRPDVESPLFGAPVHIIDARLYTDLQLRWQPRAGMVFSLGVSNAFGHDPPVAYSSINSYDPSYDVPGRFWHAGYRQRF</sequence>
<evidence type="ECO:0000313" key="14">
    <source>
        <dbReference type="Proteomes" id="UP000788419"/>
    </source>
</evidence>
<keyword evidence="5 9" id="KW-0798">TonB box</keyword>
<evidence type="ECO:0000256" key="3">
    <source>
        <dbReference type="ARBA" id="ARBA00022452"/>
    </source>
</evidence>
<evidence type="ECO:0000259" key="11">
    <source>
        <dbReference type="Pfam" id="PF00593"/>
    </source>
</evidence>
<keyword evidence="14" id="KW-1185">Reference proteome</keyword>
<name>A0ABQ6Z945_9GAMM</name>
<evidence type="ECO:0000256" key="1">
    <source>
        <dbReference type="ARBA" id="ARBA00004571"/>
    </source>
</evidence>
<dbReference type="EMBL" id="PDWN01000005">
    <property type="protein sequence ID" value="KAF1695377.1"/>
    <property type="molecule type" value="Genomic_DNA"/>
</dbReference>
<dbReference type="SUPFAM" id="SSF56935">
    <property type="entry name" value="Porins"/>
    <property type="match status" value="1"/>
</dbReference>
<accession>A0ABQ6Z945</accession>
<comment type="similarity">
    <text evidence="8 9">Belongs to the TonB-dependent receptor family.</text>
</comment>
<dbReference type="InterPro" id="IPR012910">
    <property type="entry name" value="Plug_dom"/>
</dbReference>
<evidence type="ECO:0000256" key="10">
    <source>
        <dbReference type="SAM" id="MobiDB-lite"/>
    </source>
</evidence>
<dbReference type="Pfam" id="PF07715">
    <property type="entry name" value="Plug"/>
    <property type="match status" value="1"/>
</dbReference>
<reference evidence="13 14" key="1">
    <citation type="submission" date="2017-10" db="EMBL/GenBank/DDBJ databases">
        <title>Whole genome sequencing of members of genus Pseudoxanthomonas.</title>
        <authorList>
            <person name="Kumar S."/>
            <person name="Bansal K."/>
            <person name="Kaur A."/>
            <person name="Patil P."/>
            <person name="Sharma S."/>
            <person name="Patil P.B."/>
        </authorList>
    </citation>
    <scope>NUCLEOTIDE SEQUENCE [LARGE SCALE GENOMIC DNA]</scope>
    <source>
        <strain evidence="13 14">DSM 17801</strain>
    </source>
</reference>
<evidence type="ECO:0000256" key="9">
    <source>
        <dbReference type="RuleBase" id="RU003357"/>
    </source>
</evidence>
<evidence type="ECO:0000256" key="8">
    <source>
        <dbReference type="PROSITE-ProRule" id="PRU01360"/>
    </source>
</evidence>
<feature type="domain" description="TonB-dependent receptor plug" evidence="12">
    <location>
        <begin position="179"/>
        <end position="287"/>
    </location>
</feature>